<evidence type="ECO:0000256" key="2">
    <source>
        <dbReference type="ARBA" id="ARBA00022729"/>
    </source>
</evidence>
<evidence type="ECO:0000256" key="4">
    <source>
        <dbReference type="ARBA" id="ARBA00022764"/>
    </source>
</evidence>
<proteinExistence type="inferred from homology"/>
<dbReference type="AlphaFoldDB" id="A0A5Y2QHK4"/>
<evidence type="ECO:0000256" key="5">
    <source>
        <dbReference type="ARBA" id="ARBA00023235"/>
    </source>
</evidence>
<comment type="subunit">
    <text evidence="7">Homodimer.</text>
</comment>
<dbReference type="Pfam" id="PF24996">
    <property type="entry name" value="NANM"/>
    <property type="match status" value="1"/>
</dbReference>
<dbReference type="EC" id="5.1.3.24" evidence="7"/>
<protein>
    <recommendedName>
        <fullName evidence="7">N-acetylneuraminate epimerase</fullName>
        <ecNumber evidence="7">5.1.3.24</ecNumber>
    </recommendedName>
    <alternativeName>
        <fullName evidence="7">N-acetylneuraminate mutarotase</fullName>
        <shortName evidence="7">Neu5Ac mutarotase</shortName>
    </alternativeName>
    <alternativeName>
        <fullName evidence="7">Sialic acid epimerase</fullName>
    </alternativeName>
</protein>
<dbReference type="Proteomes" id="UP000839641">
    <property type="component" value="Unassembled WGS sequence"/>
</dbReference>
<dbReference type="PANTHER" id="PTHR46093">
    <property type="entry name" value="ACYL-COA-BINDING DOMAIN-CONTAINING PROTEIN 5"/>
    <property type="match status" value="1"/>
</dbReference>
<comment type="caution">
    <text evidence="7">Lacks conserved residue(s) required for the propagation of feature annotation.</text>
</comment>
<keyword evidence="1 7" id="KW-0880">Kelch repeat</keyword>
<keyword evidence="5 7" id="KW-0413">Isomerase</keyword>
<dbReference type="NCBIfam" id="TIGR03547">
    <property type="entry name" value="muta_rot_YjhT"/>
    <property type="match status" value="1"/>
</dbReference>
<evidence type="ECO:0000313" key="8">
    <source>
        <dbReference type="EMBL" id="ECF4921381.1"/>
    </source>
</evidence>
<dbReference type="InterPro" id="IPR056734">
    <property type="entry name" value="NANM"/>
</dbReference>
<dbReference type="InterPro" id="IPR015915">
    <property type="entry name" value="Kelch-typ_b-propeller"/>
</dbReference>
<comment type="subcellular location">
    <subcellularLocation>
        <location evidence="7">Periplasm</location>
    </subcellularLocation>
</comment>
<comment type="catalytic activity">
    <reaction evidence="7">
        <text>N-acetyl-alpha-neuraminate = N-acetyl-beta-neuraminate</text>
        <dbReference type="Rhea" id="RHEA:25233"/>
        <dbReference type="ChEBI" id="CHEBI:58705"/>
        <dbReference type="ChEBI" id="CHEBI:58770"/>
        <dbReference type="EC" id="5.1.3.24"/>
    </reaction>
</comment>
<dbReference type="Gene3D" id="2.120.10.80">
    <property type="entry name" value="Kelch-type beta propeller"/>
    <property type="match status" value="2"/>
</dbReference>
<dbReference type="GO" id="GO:0042597">
    <property type="term" value="C:periplasmic space"/>
    <property type="evidence" value="ECO:0007669"/>
    <property type="project" value="UniProtKB-SubCell"/>
</dbReference>
<evidence type="ECO:0000256" key="3">
    <source>
        <dbReference type="ARBA" id="ARBA00022737"/>
    </source>
</evidence>
<dbReference type="GO" id="GO:0016857">
    <property type="term" value="F:racemase and epimerase activity, acting on carbohydrates and derivatives"/>
    <property type="evidence" value="ECO:0007669"/>
    <property type="project" value="UniProtKB-UniRule"/>
</dbReference>
<feature type="repeat" description="Kelch 6" evidence="7">
    <location>
        <begin position="306"/>
        <end position="355"/>
    </location>
</feature>
<dbReference type="SUPFAM" id="SSF117281">
    <property type="entry name" value="Kelch motif"/>
    <property type="match status" value="1"/>
</dbReference>
<keyword evidence="3 7" id="KW-0677">Repeat</keyword>
<feature type="repeat" description="Kelch 1" evidence="7">
    <location>
        <begin position="51"/>
        <end position="95"/>
    </location>
</feature>
<dbReference type="NCBIfam" id="NF010730">
    <property type="entry name" value="PRK14131.1"/>
    <property type="match status" value="1"/>
</dbReference>
<feature type="chain" id="PRO_5029064376" description="N-acetylneuraminate epimerase" evidence="7">
    <location>
        <begin position="30"/>
        <end position="386"/>
    </location>
</feature>
<feature type="active site" description="Proton acceptor" evidence="7">
    <location>
        <position position="241"/>
    </location>
</feature>
<reference evidence="8" key="1">
    <citation type="submission" date="2019-07" db="EMBL/GenBank/DDBJ databases">
        <authorList>
            <consortium name="GenomeTrakr network: Whole genome sequencing for foodborne pathogen traceback"/>
        </authorList>
    </citation>
    <scope>NUCLEOTIDE SEQUENCE [LARGE SCALE GENOMIC DNA]</scope>
    <source>
        <strain evidence="8">FDA00014297</strain>
    </source>
</reference>
<comment type="similarity">
    <text evidence="7">Belongs to the NanM family.</text>
</comment>
<keyword evidence="2 7" id="KW-0732">Signal</keyword>
<comment type="function">
    <text evidence="7">Converts alpha-N-acetylneuranimic acid (Neu5Ac) to the beta-anomer, accelerating the equilibrium between the alpha- and beta-anomers. Probably facilitates sialidase-negative bacteria to compete sucessfully for limited amounts of extracellular Neu5Ac, which is likely taken up in the beta-anomer. In addition, the rapid removal of sialic acid from solution might be advantageous to the bacterium to damp down host responses.</text>
</comment>
<organism evidence="8">
    <name type="scientific">Salmonella enterica subsp. arizonae</name>
    <dbReference type="NCBI Taxonomy" id="59203"/>
    <lineage>
        <taxon>Bacteria</taxon>
        <taxon>Pseudomonadati</taxon>
        <taxon>Pseudomonadota</taxon>
        <taxon>Gammaproteobacteria</taxon>
        <taxon>Enterobacterales</taxon>
        <taxon>Enterobacteriaceae</taxon>
        <taxon>Salmonella</taxon>
    </lineage>
</organism>
<sequence length="386" mass="42363" precursor="true">MGMQMKNSKKMMSLMALCLSVAITTSGYATTLPDIPEPLKNGTGAIDNNGVVYVGLGTAGTSWYKIDLKKQHKDWERIKPFPGGAREQSVSMFLNDELYVFGGVGKKNSESPLQVYSDVYKYSPLKNTWQKVDTISPVGLTGHTGVKLNETMALITGGVNEHIFDKYFIDIAAATADGSEKNKVIYNYFNKPAKDYFFNKIVFIYNAKENTWENAGELPGAGTAGSSSVIENNSLMLINGELKPGLRTDVIYRAMWDNDRLTWLKNSQLPPSPGEQLQEGLAGAFSGYSHGVLLVGGGANFPGAKQNYTNGKFYSHEGINKKWRDEVYGLINGHWQYMGKMKQPLGYGVSVSYGDEVFLIGGENAKGKPVSSVTSFTMRDGNLLIK</sequence>
<gene>
    <name evidence="7" type="primary">nanM</name>
    <name evidence="8" type="ORF">FLP03_03810</name>
</gene>
<feature type="repeat" description="Kelch 4" evidence="7">
    <location>
        <begin position="187"/>
        <end position="232"/>
    </location>
</feature>
<dbReference type="EMBL" id="AAILJL010000001">
    <property type="protein sequence ID" value="ECF4921381.1"/>
    <property type="molecule type" value="Genomic_DNA"/>
</dbReference>
<name>A0A5Y2QHK4_SALER</name>
<feature type="signal peptide" evidence="7">
    <location>
        <begin position="1"/>
        <end position="29"/>
    </location>
</feature>
<evidence type="ECO:0000256" key="1">
    <source>
        <dbReference type="ARBA" id="ARBA00022441"/>
    </source>
</evidence>
<feature type="repeat" description="Kelch 7" evidence="7">
    <location>
        <begin position="357"/>
        <end position="386"/>
    </location>
</feature>
<evidence type="ECO:0000256" key="6">
    <source>
        <dbReference type="ARBA" id="ARBA00023277"/>
    </source>
</evidence>
<dbReference type="InterPro" id="IPR019936">
    <property type="entry name" value="NanM_proteobact"/>
</dbReference>
<keyword evidence="4 7" id="KW-0574">Periplasm</keyword>
<comment type="caution">
    <text evidence="8">The sequence shown here is derived from an EMBL/GenBank/DDBJ whole genome shotgun (WGS) entry which is preliminary data.</text>
</comment>
<dbReference type="HAMAP" id="MF_01195">
    <property type="entry name" value="NanM"/>
    <property type="match status" value="1"/>
</dbReference>
<dbReference type="PANTHER" id="PTHR46093:SF18">
    <property type="entry name" value="FIBRONECTIN TYPE-III DOMAIN-CONTAINING PROTEIN"/>
    <property type="match status" value="1"/>
</dbReference>
<evidence type="ECO:0000256" key="7">
    <source>
        <dbReference type="HAMAP-Rule" id="MF_01195"/>
    </source>
</evidence>
<accession>A0A5Y2QHK4</accession>
<keyword evidence="6 7" id="KW-0119">Carbohydrate metabolism</keyword>